<dbReference type="Proteomes" id="UP000679352">
    <property type="component" value="Plasmid p2"/>
</dbReference>
<gene>
    <name evidence="1" type="ORF">KM031_19630</name>
</gene>
<protein>
    <submittedName>
        <fullName evidence="1">Uncharacterized protein</fullName>
    </submittedName>
</protein>
<accession>A0A975S3D9</accession>
<dbReference type="AlphaFoldDB" id="A0A975S3D9"/>
<dbReference type="RefSeq" id="WP_215505572.1">
    <property type="nucleotide sequence ID" value="NZ_CP076363.1"/>
</dbReference>
<reference evidence="1" key="1">
    <citation type="submission" date="2021-06" db="EMBL/GenBank/DDBJ databases">
        <authorList>
            <person name="Lee C.-S."/>
            <person name="Jin L."/>
        </authorList>
    </citation>
    <scope>NUCLEOTIDE SEQUENCE</scope>
    <source>
        <strain evidence="1">Con5</strain>
        <plasmid evidence="1">p2</plasmid>
    </source>
</reference>
<evidence type="ECO:0000313" key="2">
    <source>
        <dbReference type="Proteomes" id="UP000679352"/>
    </source>
</evidence>
<keyword evidence="1" id="KW-0614">Plasmid</keyword>
<evidence type="ECO:0000313" key="1">
    <source>
        <dbReference type="EMBL" id="QWK92587.1"/>
    </source>
</evidence>
<dbReference type="KEGG" id="gfu:KM031_19630"/>
<name>A0A975S3D9_9RHOB</name>
<proteinExistence type="predicted"/>
<geneLocation type="plasmid" evidence="1 2">
    <name>p2</name>
</geneLocation>
<sequence length="163" mass="17296">MVDIISKRDGPRREDAAARRMIEANRGTITHLADRLTQGGYSASKAAKAAAQQAPQADGKMIHDLSPAGRASVGSGVARVKVSLNDRVVAYDDGSGRQLHLLGQIRRQDGFRYFALATVENGFLSGLPPEVLAPLAELDGQIIDAACPETLLSAEIATRLGYA</sequence>
<dbReference type="EMBL" id="CP076363">
    <property type="protein sequence ID" value="QWK92587.1"/>
    <property type="molecule type" value="Genomic_DNA"/>
</dbReference>
<organism evidence="1 2">
    <name type="scientific">Gemmobacter fulvus</name>
    <dbReference type="NCBI Taxonomy" id="2840474"/>
    <lineage>
        <taxon>Bacteria</taxon>
        <taxon>Pseudomonadati</taxon>
        <taxon>Pseudomonadota</taxon>
        <taxon>Alphaproteobacteria</taxon>
        <taxon>Rhodobacterales</taxon>
        <taxon>Paracoccaceae</taxon>
        <taxon>Gemmobacter</taxon>
    </lineage>
</organism>
<keyword evidence="2" id="KW-1185">Reference proteome</keyword>